<evidence type="ECO:0000313" key="3">
    <source>
        <dbReference type="Proteomes" id="UP000663829"/>
    </source>
</evidence>
<comment type="caution">
    <text evidence="1">The sequence shown here is derived from an EMBL/GenBank/DDBJ whole genome shotgun (WGS) entry which is preliminary data.</text>
</comment>
<dbReference type="Proteomes" id="UP000681722">
    <property type="component" value="Unassembled WGS sequence"/>
</dbReference>
<reference evidence="1" key="1">
    <citation type="submission" date="2021-02" db="EMBL/GenBank/DDBJ databases">
        <authorList>
            <person name="Nowell W R."/>
        </authorList>
    </citation>
    <scope>NUCLEOTIDE SEQUENCE</scope>
</reference>
<evidence type="ECO:0000313" key="2">
    <source>
        <dbReference type="EMBL" id="CAF3928354.1"/>
    </source>
</evidence>
<accession>A0A814TYY9</accession>
<gene>
    <name evidence="1" type="ORF">GPM918_LOCUS21867</name>
    <name evidence="2" type="ORF">SRO942_LOCUS21865</name>
</gene>
<organism evidence="1 3">
    <name type="scientific">Didymodactylos carnosus</name>
    <dbReference type="NCBI Taxonomy" id="1234261"/>
    <lineage>
        <taxon>Eukaryota</taxon>
        <taxon>Metazoa</taxon>
        <taxon>Spiralia</taxon>
        <taxon>Gnathifera</taxon>
        <taxon>Rotifera</taxon>
        <taxon>Eurotatoria</taxon>
        <taxon>Bdelloidea</taxon>
        <taxon>Philodinida</taxon>
        <taxon>Philodinidae</taxon>
        <taxon>Didymodactylos</taxon>
    </lineage>
</organism>
<keyword evidence="3" id="KW-1185">Reference proteome</keyword>
<proteinExistence type="predicted"/>
<dbReference type="EMBL" id="CAJOBC010007322">
    <property type="protein sequence ID" value="CAF3928354.1"/>
    <property type="molecule type" value="Genomic_DNA"/>
</dbReference>
<sequence>MTEILNTLICIIVKCLPERVKEIKDYNLPYHPCLIKEEEEEEEQQQDDTSTVISDLYFFYVKNILNDKTITCAMIHQIHESKVNVSPSSTKRYEILQNLHRFIKYYLVIYCSGLFLCEENHGDNTEQWHQLLKNILINYIPLQIDQHEHLFSNELQLFLSTIIIRQNWNYLLDLLKSEFLRNIDHQWTTTMFQLLETQLNFRKKNIQLYDQIQFTLSSATNEHILFAKLQNAYKYLSTIFDICIRNRFEINYWLPLLNWINEQENK</sequence>
<dbReference type="Proteomes" id="UP000663829">
    <property type="component" value="Unassembled WGS sequence"/>
</dbReference>
<name>A0A814TYY9_9BILA</name>
<dbReference type="EMBL" id="CAJNOQ010007322">
    <property type="protein sequence ID" value="CAF1164736.1"/>
    <property type="molecule type" value="Genomic_DNA"/>
</dbReference>
<dbReference type="AlphaFoldDB" id="A0A814TYY9"/>
<protein>
    <submittedName>
        <fullName evidence="1">Uncharacterized protein</fullName>
    </submittedName>
</protein>
<evidence type="ECO:0000313" key="1">
    <source>
        <dbReference type="EMBL" id="CAF1164736.1"/>
    </source>
</evidence>